<dbReference type="InterPro" id="IPR012337">
    <property type="entry name" value="RNaseH-like_sf"/>
</dbReference>
<organism evidence="6 7">
    <name type="scientific">Mycena venus</name>
    <dbReference type="NCBI Taxonomy" id="2733690"/>
    <lineage>
        <taxon>Eukaryota</taxon>
        <taxon>Fungi</taxon>
        <taxon>Dikarya</taxon>
        <taxon>Basidiomycota</taxon>
        <taxon>Agaricomycotina</taxon>
        <taxon>Agaricomycetes</taxon>
        <taxon>Agaricomycetidae</taxon>
        <taxon>Agaricales</taxon>
        <taxon>Marasmiineae</taxon>
        <taxon>Mycenaceae</taxon>
        <taxon>Mycena</taxon>
    </lineage>
</organism>
<dbReference type="InterPro" id="IPR052035">
    <property type="entry name" value="ZnF_BED_domain_contain"/>
</dbReference>
<name>A0A8H7DFB1_9AGAR</name>
<dbReference type="OrthoDB" id="3228311at2759"/>
<dbReference type="AlphaFoldDB" id="A0A8H7DFB1"/>
<evidence type="ECO:0000313" key="6">
    <source>
        <dbReference type="EMBL" id="KAF7372265.1"/>
    </source>
</evidence>
<keyword evidence="2" id="KW-0479">Metal-binding</keyword>
<keyword evidence="5" id="KW-0539">Nucleus</keyword>
<dbReference type="EMBL" id="JACAZI010000001">
    <property type="protein sequence ID" value="KAF7372265.1"/>
    <property type="molecule type" value="Genomic_DNA"/>
</dbReference>
<sequence>MCVDGWNAPQVISFLGITITFVRDGSIESIILNFVKASKSHTGIYLASRIAECLCEYGIQDKILAVVEDKASNNDTMISELADLIPSFSGNKTRVRCFAHVLNLVVKAILLQFSHTKKAKATEVKTLAVWHSTMQDEEDEEDVDLDDLLVDGSDEEAEYVGEEDADNKIDLAAQASDDATLKAALLDIETDIELKDRVPPLTVKDLNLGWNSILKLRTFAKKIFHSPTLRTDLEKACHTCKVRPALMELLEALEPLLDVLLVTTEEVSRSRTPVIHEVIRLFDIITTALDDYMDDVTQPLVAQDKTMTRNKYFFGNSSHVFGPDYLLDWAGAVWASSRMHGT</sequence>
<dbReference type="PANTHER" id="PTHR46481:SF10">
    <property type="entry name" value="ZINC FINGER BED DOMAIN-CONTAINING PROTEIN 39"/>
    <property type="match status" value="1"/>
</dbReference>
<dbReference type="GO" id="GO:0008270">
    <property type="term" value="F:zinc ion binding"/>
    <property type="evidence" value="ECO:0007669"/>
    <property type="project" value="UniProtKB-KW"/>
</dbReference>
<keyword evidence="4" id="KW-0862">Zinc</keyword>
<dbReference type="Proteomes" id="UP000620124">
    <property type="component" value="Unassembled WGS sequence"/>
</dbReference>
<protein>
    <submittedName>
        <fullName evidence="6">Zinc finger BED domain-containing protein 4</fullName>
    </submittedName>
</protein>
<keyword evidence="7" id="KW-1185">Reference proteome</keyword>
<dbReference type="SUPFAM" id="SSF53098">
    <property type="entry name" value="Ribonuclease H-like"/>
    <property type="match status" value="1"/>
</dbReference>
<proteinExistence type="predicted"/>
<keyword evidence="3" id="KW-0863">Zinc-finger</keyword>
<comment type="subcellular location">
    <subcellularLocation>
        <location evidence="1">Nucleus</location>
    </subcellularLocation>
</comment>
<gene>
    <name evidence="6" type="ORF">MVEN_00086200</name>
</gene>
<dbReference type="PANTHER" id="PTHR46481">
    <property type="entry name" value="ZINC FINGER BED DOMAIN-CONTAINING PROTEIN 4"/>
    <property type="match status" value="1"/>
</dbReference>
<evidence type="ECO:0000256" key="1">
    <source>
        <dbReference type="ARBA" id="ARBA00004123"/>
    </source>
</evidence>
<evidence type="ECO:0000256" key="5">
    <source>
        <dbReference type="ARBA" id="ARBA00023242"/>
    </source>
</evidence>
<reference evidence="6" key="1">
    <citation type="submission" date="2020-05" db="EMBL/GenBank/DDBJ databases">
        <title>Mycena genomes resolve the evolution of fungal bioluminescence.</title>
        <authorList>
            <person name="Tsai I.J."/>
        </authorList>
    </citation>
    <scope>NUCLEOTIDE SEQUENCE</scope>
    <source>
        <strain evidence="6">CCC161011</strain>
    </source>
</reference>
<evidence type="ECO:0000256" key="4">
    <source>
        <dbReference type="ARBA" id="ARBA00022833"/>
    </source>
</evidence>
<comment type="caution">
    <text evidence="6">The sequence shown here is derived from an EMBL/GenBank/DDBJ whole genome shotgun (WGS) entry which is preliminary data.</text>
</comment>
<dbReference type="GO" id="GO:0005634">
    <property type="term" value="C:nucleus"/>
    <property type="evidence" value="ECO:0007669"/>
    <property type="project" value="UniProtKB-SubCell"/>
</dbReference>
<evidence type="ECO:0000256" key="3">
    <source>
        <dbReference type="ARBA" id="ARBA00022771"/>
    </source>
</evidence>
<evidence type="ECO:0000256" key="2">
    <source>
        <dbReference type="ARBA" id="ARBA00022723"/>
    </source>
</evidence>
<accession>A0A8H7DFB1</accession>
<evidence type="ECO:0000313" key="7">
    <source>
        <dbReference type="Proteomes" id="UP000620124"/>
    </source>
</evidence>